<keyword evidence="1" id="KW-0812">Transmembrane</keyword>
<feature type="transmembrane region" description="Helical" evidence="1">
    <location>
        <begin position="127"/>
        <end position="147"/>
    </location>
</feature>
<name>A0ABT3YJU1_9HYPH</name>
<dbReference type="EMBL" id="JAOVZQ010000001">
    <property type="protein sequence ID" value="MCY0096123.1"/>
    <property type="molecule type" value="Genomic_DNA"/>
</dbReference>
<evidence type="ECO:0000313" key="2">
    <source>
        <dbReference type="EMBL" id="MCY0096123.1"/>
    </source>
</evidence>
<dbReference type="Proteomes" id="UP001081283">
    <property type="component" value="Unassembled WGS sequence"/>
</dbReference>
<protein>
    <submittedName>
        <fullName evidence="2">DUF1772 domain-containing protein</fullName>
    </submittedName>
</protein>
<dbReference type="RefSeq" id="WP_267613968.1">
    <property type="nucleotide sequence ID" value="NZ_JAOVZQ010000001.1"/>
</dbReference>
<feature type="transmembrane region" description="Helical" evidence="1">
    <location>
        <begin position="49"/>
        <end position="72"/>
    </location>
</feature>
<feature type="transmembrane region" description="Helical" evidence="1">
    <location>
        <begin position="79"/>
        <end position="99"/>
    </location>
</feature>
<evidence type="ECO:0000313" key="3">
    <source>
        <dbReference type="Proteomes" id="UP001081283"/>
    </source>
</evidence>
<gene>
    <name evidence="2" type="ORF">OEG82_19190</name>
</gene>
<reference evidence="2" key="1">
    <citation type="submission" date="2022-10" db="EMBL/GenBank/DDBJ databases">
        <title>Hoeflea sp. J2-29, isolated from marine algae.</title>
        <authorList>
            <person name="Kristyanto S."/>
            <person name="Kim J.M."/>
            <person name="Jeon C.O."/>
        </authorList>
    </citation>
    <scope>NUCLEOTIDE SEQUENCE</scope>
    <source>
        <strain evidence="2">J2-29</strain>
    </source>
</reference>
<keyword evidence="3" id="KW-1185">Reference proteome</keyword>
<sequence length="152" mass="16805">MILRPAQFAALILTALALVPSGAHLLELPNKIGLSQADYFVVQGVYRGWAMLGLLWIAALIANAVMAFLVRLQVRPFRLAMLSTLCFAVLFAIFFIWTLPANQATENWTLVPAGWDSLRAQWEYSHALNSAVVFIALCLTCLSVISWRPANS</sequence>
<organism evidence="2 3">
    <name type="scientific">Hoeflea ulvae</name>
    <dbReference type="NCBI Taxonomy" id="2983764"/>
    <lineage>
        <taxon>Bacteria</taxon>
        <taxon>Pseudomonadati</taxon>
        <taxon>Pseudomonadota</taxon>
        <taxon>Alphaproteobacteria</taxon>
        <taxon>Hyphomicrobiales</taxon>
        <taxon>Rhizobiaceae</taxon>
        <taxon>Hoeflea</taxon>
    </lineage>
</organism>
<comment type="caution">
    <text evidence="2">The sequence shown here is derived from an EMBL/GenBank/DDBJ whole genome shotgun (WGS) entry which is preliminary data.</text>
</comment>
<accession>A0ABT3YJU1</accession>
<keyword evidence="1" id="KW-1133">Transmembrane helix</keyword>
<proteinExistence type="predicted"/>
<evidence type="ECO:0000256" key="1">
    <source>
        <dbReference type="SAM" id="Phobius"/>
    </source>
</evidence>
<keyword evidence="1" id="KW-0472">Membrane</keyword>